<evidence type="ECO:0000256" key="3">
    <source>
        <dbReference type="ARBA" id="ARBA00022679"/>
    </source>
</evidence>
<protein>
    <submittedName>
        <fullName evidence="7">Ribosomal-protein-alanine N-acetyltransferase</fullName>
    </submittedName>
</protein>
<dbReference type="PANTHER" id="PTHR43420">
    <property type="entry name" value="ACETYLTRANSFERASE"/>
    <property type="match status" value="1"/>
</dbReference>
<keyword evidence="5" id="KW-1133">Transmembrane helix</keyword>
<evidence type="ECO:0000256" key="2">
    <source>
        <dbReference type="ARBA" id="ARBA00022490"/>
    </source>
</evidence>
<dbReference type="NCBIfam" id="TIGR01575">
    <property type="entry name" value="rimI"/>
    <property type="match status" value="1"/>
</dbReference>
<organism evidence="7 8">
    <name type="scientific">Vagococcus entomophilus</name>
    <dbReference type="NCBI Taxonomy" id="1160095"/>
    <lineage>
        <taxon>Bacteria</taxon>
        <taxon>Bacillati</taxon>
        <taxon>Bacillota</taxon>
        <taxon>Bacilli</taxon>
        <taxon>Lactobacillales</taxon>
        <taxon>Enterococcaceae</taxon>
        <taxon>Vagococcus</taxon>
    </lineage>
</organism>
<dbReference type="InterPro" id="IPR050680">
    <property type="entry name" value="YpeA/RimI_acetyltransf"/>
</dbReference>
<dbReference type="AlphaFoldDB" id="A0A430AKJ6"/>
<evidence type="ECO:0000313" key="8">
    <source>
        <dbReference type="Proteomes" id="UP000288669"/>
    </source>
</evidence>
<dbReference type="InterPro" id="IPR000182">
    <property type="entry name" value="GNAT_dom"/>
</dbReference>
<evidence type="ECO:0000256" key="4">
    <source>
        <dbReference type="ARBA" id="ARBA00023315"/>
    </source>
</evidence>
<dbReference type="SUPFAM" id="SSF55729">
    <property type="entry name" value="Acyl-CoA N-acyltransferases (Nat)"/>
    <property type="match status" value="1"/>
</dbReference>
<keyword evidence="5" id="KW-0812">Transmembrane</keyword>
<evidence type="ECO:0000259" key="6">
    <source>
        <dbReference type="PROSITE" id="PS51186"/>
    </source>
</evidence>
<evidence type="ECO:0000256" key="5">
    <source>
        <dbReference type="SAM" id="Phobius"/>
    </source>
</evidence>
<keyword evidence="5" id="KW-0472">Membrane</keyword>
<evidence type="ECO:0000313" key="7">
    <source>
        <dbReference type="EMBL" id="RSU08589.1"/>
    </source>
</evidence>
<dbReference type="PROSITE" id="PS51186">
    <property type="entry name" value="GNAT"/>
    <property type="match status" value="1"/>
</dbReference>
<feature type="transmembrane region" description="Helical" evidence="5">
    <location>
        <begin position="12"/>
        <end position="33"/>
    </location>
</feature>
<dbReference type="Pfam" id="PF00583">
    <property type="entry name" value="Acetyltransf_1"/>
    <property type="match status" value="1"/>
</dbReference>
<comment type="similarity">
    <text evidence="1">Belongs to the acetyltransferase family. RimI subfamily.</text>
</comment>
<keyword evidence="4" id="KW-0012">Acyltransferase</keyword>
<sequence length="193" mass="22986">MHSACTENLVLWLGISNKITMIMMMLYSWFVCLEDRDMWKAKEEFQAEQLAELLYETCAKSYQYGSPWSAHQFIEDIQQKHSMYIVLLADSQLIGFISVQTILDEMEVTHCVVSKEHQGQGYAKKLLEKLFQYAEEKAISRIFLEVRQMHQKAQTLYQSMGFEPYYTRKQYYHHPIEDAVLMKREFSKEECYK</sequence>
<keyword evidence="2" id="KW-0963">Cytoplasm</keyword>
<gene>
    <name evidence="7" type="ORF">CBF30_04990</name>
</gene>
<keyword evidence="8" id="KW-1185">Reference proteome</keyword>
<dbReference type="EMBL" id="NGJZ01000001">
    <property type="protein sequence ID" value="RSU08589.1"/>
    <property type="molecule type" value="Genomic_DNA"/>
</dbReference>
<dbReference type="Gene3D" id="3.40.630.30">
    <property type="match status" value="1"/>
</dbReference>
<dbReference type="CDD" id="cd04301">
    <property type="entry name" value="NAT_SF"/>
    <property type="match status" value="1"/>
</dbReference>
<proteinExistence type="inferred from homology"/>
<dbReference type="Proteomes" id="UP000288669">
    <property type="component" value="Unassembled WGS sequence"/>
</dbReference>
<dbReference type="PANTHER" id="PTHR43420:SF44">
    <property type="entry name" value="ACETYLTRANSFERASE YPEA"/>
    <property type="match status" value="1"/>
</dbReference>
<keyword evidence="3 7" id="KW-0808">Transferase</keyword>
<dbReference type="GO" id="GO:0008080">
    <property type="term" value="F:N-acetyltransferase activity"/>
    <property type="evidence" value="ECO:0007669"/>
    <property type="project" value="InterPro"/>
</dbReference>
<comment type="caution">
    <text evidence="7">The sequence shown here is derived from an EMBL/GenBank/DDBJ whole genome shotgun (WGS) entry which is preliminary data.</text>
</comment>
<dbReference type="InterPro" id="IPR006464">
    <property type="entry name" value="AcTrfase_RimI/Ard1"/>
</dbReference>
<dbReference type="OrthoDB" id="9794566at2"/>
<evidence type="ECO:0000256" key="1">
    <source>
        <dbReference type="ARBA" id="ARBA00005395"/>
    </source>
</evidence>
<accession>A0A430AKJ6</accession>
<reference evidence="7 8" key="1">
    <citation type="submission" date="2017-05" db="EMBL/GenBank/DDBJ databases">
        <title>Vagococcus spp. assemblies.</title>
        <authorList>
            <person name="Gulvik C.A."/>
        </authorList>
    </citation>
    <scope>NUCLEOTIDE SEQUENCE [LARGE SCALE GENOMIC DNA]</scope>
    <source>
        <strain evidence="7 8">DSM 24756</strain>
    </source>
</reference>
<name>A0A430AKJ6_9ENTE</name>
<feature type="domain" description="N-acetyltransferase" evidence="6">
    <location>
        <begin position="36"/>
        <end position="187"/>
    </location>
</feature>
<dbReference type="InterPro" id="IPR016181">
    <property type="entry name" value="Acyl_CoA_acyltransferase"/>
</dbReference>